<protein>
    <submittedName>
        <fullName evidence="1">Uncharacterized protein</fullName>
    </submittedName>
</protein>
<keyword evidence="2" id="KW-1185">Reference proteome</keyword>
<dbReference type="EMBL" id="QRDY01000009">
    <property type="protein sequence ID" value="RED58032.1"/>
    <property type="molecule type" value="Genomic_DNA"/>
</dbReference>
<comment type="caution">
    <text evidence="1">The sequence shown here is derived from an EMBL/GenBank/DDBJ whole genome shotgun (WGS) entry which is preliminary data.</text>
</comment>
<organism evidence="1 2">
    <name type="scientific">Cohnella lupini</name>
    <dbReference type="NCBI Taxonomy" id="1294267"/>
    <lineage>
        <taxon>Bacteria</taxon>
        <taxon>Bacillati</taxon>
        <taxon>Bacillota</taxon>
        <taxon>Bacilli</taxon>
        <taxon>Bacillales</taxon>
        <taxon>Paenibacillaceae</taxon>
        <taxon>Cohnella</taxon>
    </lineage>
</organism>
<gene>
    <name evidence="1" type="ORF">DFP95_10968</name>
</gene>
<evidence type="ECO:0000313" key="1">
    <source>
        <dbReference type="EMBL" id="RED58032.1"/>
    </source>
</evidence>
<dbReference type="AlphaFoldDB" id="A0A3D9I8E6"/>
<reference evidence="1 2" key="1">
    <citation type="submission" date="2018-07" db="EMBL/GenBank/DDBJ databases">
        <title>Genomic Encyclopedia of Type Strains, Phase III (KMG-III): the genomes of soil and plant-associated and newly described type strains.</title>
        <authorList>
            <person name="Whitman W."/>
        </authorList>
    </citation>
    <scope>NUCLEOTIDE SEQUENCE [LARGE SCALE GENOMIC DNA]</scope>
    <source>
        <strain evidence="1 2">CECT 8236</strain>
    </source>
</reference>
<sequence>MARKSSENIKKWKNGQTHVNVGQKAHASINQGGNAISINAVDIGVVRIKPQQ</sequence>
<dbReference type="RefSeq" id="WP_181907463.1">
    <property type="nucleotide sequence ID" value="NZ_QRDY01000009.1"/>
</dbReference>
<evidence type="ECO:0000313" key="2">
    <source>
        <dbReference type="Proteomes" id="UP000256869"/>
    </source>
</evidence>
<accession>A0A3D9I8E6</accession>
<dbReference type="Proteomes" id="UP000256869">
    <property type="component" value="Unassembled WGS sequence"/>
</dbReference>
<name>A0A3D9I8E6_9BACL</name>
<proteinExistence type="predicted"/>